<evidence type="ECO:0000313" key="2">
    <source>
        <dbReference type="Proteomes" id="UP001066276"/>
    </source>
</evidence>
<dbReference type="Proteomes" id="UP001066276">
    <property type="component" value="Chromosome 2_1"/>
</dbReference>
<gene>
    <name evidence="1" type="ORF">NDU88_002975</name>
</gene>
<dbReference type="EMBL" id="JANPWB010000003">
    <property type="protein sequence ID" value="KAJ1199137.1"/>
    <property type="molecule type" value="Genomic_DNA"/>
</dbReference>
<protein>
    <submittedName>
        <fullName evidence="1">Uncharacterized protein</fullName>
    </submittedName>
</protein>
<sequence>MLPADCASELRSIARKTIRSDVSASGLFVFSQVADAIRRLVKLCVAAVRLREEKKAMDVVARTSQTGGVQASIFGTDKTMIVHMKPMRETAPLLILPPDMWRTVRKVDDRVAFGASWDDLEQMDRDREPVKRPYQLLPDLPAAVLVNVHIVRNVGIGLPIVQHYVFSSVHVIGDK</sequence>
<proteinExistence type="predicted"/>
<name>A0AAV7VEG3_PLEWA</name>
<keyword evidence="2" id="KW-1185">Reference proteome</keyword>
<dbReference type="AlphaFoldDB" id="A0AAV7VEG3"/>
<accession>A0AAV7VEG3</accession>
<evidence type="ECO:0000313" key="1">
    <source>
        <dbReference type="EMBL" id="KAJ1199137.1"/>
    </source>
</evidence>
<organism evidence="1 2">
    <name type="scientific">Pleurodeles waltl</name>
    <name type="common">Iberian ribbed newt</name>
    <dbReference type="NCBI Taxonomy" id="8319"/>
    <lineage>
        <taxon>Eukaryota</taxon>
        <taxon>Metazoa</taxon>
        <taxon>Chordata</taxon>
        <taxon>Craniata</taxon>
        <taxon>Vertebrata</taxon>
        <taxon>Euteleostomi</taxon>
        <taxon>Amphibia</taxon>
        <taxon>Batrachia</taxon>
        <taxon>Caudata</taxon>
        <taxon>Salamandroidea</taxon>
        <taxon>Salamandridae</taxon>
        <taxon>Pleurodelinae</taxon>
        <taxon>Pleurodeles</taxon>
    </lineage>
</organism>
<comment type="caution">
    <text evidence="1">The sequence shown here is derived from an EMBL/GenBank/DDBJ whole genome shotgun (WGS) entry which is preliminary data.</text>
</comment>
<reference evidence="1" key="1">
    <citation type="journal article" date="2022" name="bioRxiv">
        <title>Sequencing and chromosome-scale assembly of the giantPleurodeles waltlgenome.</title>
        <authorList>
            <person name="Brown T."/>
            <person name="Elewa A."/>
            <person name="Iarovenko S."/>
            <person name="Subramanian E."/>
            <person name="Araus A.J."/>
            <person name="Petzold A."/>
            <person name="Susuki M."/>
            <person name="Suzuki K.-i.T."/>
            <person name="Hayashi T."/>
            <person name="Toyoda A."/>
            <person name="Oliveira C."/>
            <person name="Osipova E."/>
            <person name="Leigh N.D."/>
            <person name="Simon A."/>
            <person name="Yun M.H."/>
        </authorList>
    </citation>
    <scope>NUCLEOTIDE SEQUENCE</scope>
    <source>
        <strain evidence="1">20211129_DDA</strain>
        <tissue evidence="1">Liver</tissue>
    </source>
</reference>